<comment type="caution">
    <text evidence="3">The sequence shown here is derived from an EMBL/GenBank/DDBJ whole genome shotgun (WGS) entry which is preliminary data.</text>
</comment>
<keyword evidence="4" id="KW-1185">Reference proteome</keyword>
<evidence type="ECO:0000256" key="2">
    <source>
        <dbReference type="SAM" id="Phobius"/>
    </source>
</evidence>
<name>A0A9X3D6R7_9ACTN</name>
<dbReference type="EMBL" id="JAPKFM010000022">
    <property type="protein sequence ID" value="MCX2966080.1"/>
    <property type="molecule type" value="Genomic_DNA"/>
</dbReference>
<feature type="transmembrane region" description="Helical" evidence="2">
    <location>
        <begin position="23"/>
        <end position="43"/>
    </location>
</feature>
<dbReference type="RefSeq" id="WP_266063030.1">
    <property type="nucleotide sequence ID" value="NZ_JAPKFM010000022.1"/>
</dbReference>
<evidence type="ECO:0000313" key="3">
    <source>
        <dbReference type="EMBL" id="MCX2966080.1"/>
    </source>
</evidence>
<evidence type="ECO:0008006" key="5">
    <source>
        <dbReference type="Google" id="ProtNLM"/>
    </source>
</evidence>
<accession>A0A9X3D6R7</accession>
<feature type="transmembrane region" description="Helical" evidence="2">
    <location>
        <begin position="93"/>
        <end position="117"/>
    </location>
</feature>
<feature type="transmembrane region" description="Helical" evidence="2">
    <location>
        <begin position="190"/>
        <end position="210"/>
    </location>
</feature>
<feature type="transmembrane region" description="Helical" evidence="2">
    <location>
        <begin position="63"/>
        <end position="86"/>
    </location>
</feature>
<feature type="region of interest" description="Disordered" evidence="1">
    <location>
        <begin position="272"/>
        <end position="329"/>
    </location>
</feature>
<sequence>MHDWLTRGASDWLNHDIIDRGRLPLLVFFFGLIVGFVGIRISVRLIRADVRWWFSNVTAGDTHIHHMVFGVVLTLLSGLGLIAFAVSGDQAVMTVLAGLFGVGAALILDEFALIFYLRDVYWSHEGRTSVDAVFIALAATGMILLGFRPLDLYFDALDDLRVGRTAVVDVAAATLNLALAALVVLKGKVWTGVIGVFAWPLLIVGVLRLARPTSPWARWRYLSRPRKLERAIARERTLRRPFVRAKILVQDLIAGTPDVLPHVRAATEDRLNQTVHPAPPPPAISPHRGISGTIVGLPGDDVSTRRRAPDGPDPGAPNDSEHEPVEPHR</sequence>
<keyword evidence="2" id="KW-1133">Transmembrane helix</keyword>
<proteinExistence type="predicted"/>
<keyword evidence="2" id="KW-0472">Membrane</keyword>
<gene>
    <name evidence="3" type="ORF">OSB52_18505</name>
</gene>
<dbReference type="AlphaFoldDB" id="A0A9X3D6R7"/>
<feature type="transmembrane region" description="Helical" evidence="2">
    <location>
        <begin position="132"/>
        <end position="154"/>
    </location>
</feature>
<reference evidence="3" key="1">
    <citation type="submission" date="2022-10" db="EMBL/GenBank/DDBJ databases">
        <title>WGS of marine actinomycetes from Thailand.</title>
        <authorList>
            <person name="Thawai C."/>
        </authorList>
    </citation>
    <scope>NUCLEOTIDE SEQUENCE</scope>
    <source>
        <strain evidence="3">SW21</strain>
    </source>
</reference>
<feature type="transmembrane region" description="Helical" evidence="2">
    <location>
        <begin position="166"/>
        <end position="184"/>
    </location>
</feature>
<evidence type="ECO:0000256" key="1">
    <source>
        <dbReference type="SAM" id="MobiDB-lite"/>
    </source>
</evidence>
<feature type="compositionally biased region" description="Basic and acidic residues" evidence="1">
    <location>
        <begin position="319"/>
        <end position="329"/>
    </location>
</feature>
<evidence type="ECO:0000313" key="4">
    <source>
        <dbReference type="Proteomes" id="UP001143347"/>
    </source>
</evidence>
<dbReference type="Proteomes" id="UP001143347">
    <property type="component" value="Unassembled WGS sequence"/>
</dbReference>
<keyword evidence="2" id="KW-0812">Transmembrane</keyword>
<organism evidence="3 4">
    <name type="scientific">Gordonia aquimaris</name>
    <dbReference type="NCBI Taxonomy" id="2984863"/>
    <lineage>
        <taxon>Bacteria</taxon>
        <taxon>Bacillati</taxon>
        <taxon>Actinomycetota</taxon>
        <taxon>Actinomycetes</taxon>
        <taxon>Mycobacteriales</taxon>
        <taxon>Gordoniaceae</taxon>
        <taxon>Gordonia</taxon>
    </lineage>
</organism>
<protein>
    <recommendedName>
        <fullName evidence="5">Integral membrane protein</fullName>
    </recommendedName>
</protein>